<organism evidence="2">
    <name type="scientific">Arabidopsis lyrata subsp. lyrata</name>
    <name type="common">Lyre-leaved rock-cress</name>
    <dbReference type="NCBI Taxonomy" id="81972"/>
    <lineage>
        <taxon>Eukaryota</taxon>
        <taxon>Viridiplantae</taxon>
        <taxon>Streptophyta</taxon>
        <taxon>Embryophyta</taxon>
        <taxon>Tracheophyta</taxon>
        <taxon>Spermatophyta</taxon>
        <taxon>Magnoliopsida</taxon>
        <taxon>eudicotyledons</taxon>
        <taxon>Gunneridae</taxon>
        <taxon>Pentapetalae</taxon>
        <taxon>rosids</taxon>
        <taxon>malvids</taxon>
        <taxon>Brassicales</taxon>
        <taxon>Brassicaceae</taxon>
        <taxon>Camelineae</taxon>
        <taxon>Arabidopsis</taxon>
    </lineage>
</organism>
<evidence type="ECO:0000313" key="1">
    <source>
        <dbReference type="EMBL" id="EFH63085.1"/>
    </source>
</evidence>
<reference evidence="2" key="1">
    <citation type="journal article" date="2011" name="Nat. Genet.">
        <title>The Arabidopsis lyrata genome sequence and the basis of rapid genome size change.</title>
        <authorList>
            <person name="Hu T.T."/>
            <person name="Pattyn P."/>
            <person name="Bakker E.G."/>
            <person name="Cao J."/>
            <person name="Cheng J.-F."/>
            <person name="Clark R.M."/>
            <person name="Fahlgren N."/>
            <person name="Fawcett J.A."/>
            <person name="Grimwood J."/>
            <person name="Gundlach H."/>
            <person name="Haberer G."/>
            <person name="Hollister J.D."/>
            <person name="Ossowski S."/>
            <person name="Ottilar R.P."/>
            <person name="Salamov A.A."/>
            <person name="Schneeberger K."/>
            <person name="Spannagl M."/>
            <person name="Wang X."/>
            <person name="Yang L."/>
            <person name="Nasrallah M.E."/>
            <person name="Bergelson J."/>
            <person name="Carrington J.C."/>
            <person name="Gaut B.S."/>
            <person name="Schmutz J."/>
            <person name="Mayer K.F.X."/>
            <person name="Van de Peer Y."/>
            <person name="Grigoriev I.V."/>
            <person name="Nordborg M."/>
            <person name="Weigel D."/>
            <person name="Guo Y.-L."/>
        </authorList>
    </citation>
    <scope>NUCLEOTIDE SEQUENCE [LARGE SCALE GENOMIC DNA]</scope>
    <source>
        <strain evidence="2">cv. MN47</strain>
    </source>
</reference>
<proteinExistence type="predicted"/>
<dbReference type="Gramene" id="Al_scaffold_0002_906">
    <property type="protein sequence ID" value="Al_scaffold_0002_906"/>
    <property type="gene ID" value="Al_scaffold_0002_906"/>
</dbReference>
<keyword evidence="2" id="KW-1185">Reference proteome</keyword>
<name>D7KQX1_ARALL</name>
<sequence>MDAYGLWDLVKEIGEKENGSVFLNLEILNELIAWDWACSVCVKSGVLPEREQMDKNTTSWYVKLAYLSKEKRFSFVRAWEDSFVTTYAERMKNKVAAIHKEGEKRRH</sequence>
<accession>D7KQX1</accession>
<gene>
    <name evidence="1" type="ORF">ARALYDRAFT_675756</name>
</gene>
<evidence type="ECO:0000313" key="2">
    <source>
        <dbReference type="Proteomes" id="UP000008694"/>
    </source>
</evidence>
<dbReference type="Proteomes" id="UP000008694">
    <property type="component" value="Unassembled WGS sequence"/>
</dbReference>
<dbReference type="HOGENOM" id="CLU_2213531_0_0_1"/>
<dbReference type="AlphaFoldDB" id="D7KQX1"/>
<dbReference type="EMBL" id="GL348714">
    <property type="protein sequence ID" value="EFH63085.1"/>
    <property type="molecule type" value="Genomic_DNA"/>
</dbReference>
<dbReference type="eggNOG" id="KOG4197">
    <property type="taxonomic scope" value="Eukaryota"/>
</dbReference>
<dbReference type="STRING" id="81972.D7KQX1"/>
<protein>
    <submittedName>
        <fullName evidence="1">Predicted protein</fullName>
    </submittedName>
</protein>